<dbReference type="PANTHER" id="PTHR31303">
    <property type="entry name" value="CTP-DEPENDENT DIACYLGLYCEROL KINASE 1"/>
    <property type="match status" value="1"/>
</dbReference>
<reference evidence="2 3" key="1">
    <citation type="submission" date="2019-08" db="EMBL/GenBank/DDBJ databases">
        <authorList>
            <person name="Vazquez-Campos X."/>
        </authorList>
    </citation>
    <scope>NUCLEOTIDE SEQUENCE [LARGE SCALE GENOMIC DNA]</scope>
    <source>
        <strain evidence="2">LFW-283_2</strain>
    </source>
</reference>
<gene>
    <name evidence="2" type="ORF">LFW2832_00895</name>
</gene>
<evidence type="ECO:0000313" key="2">
    <source>
        <dbReference type="EMBL" id="VVC04352.1"/>
    </source>
</evidence>
<dbReference type="EMBL" id="CABMJJ010000009">
    <property type="protein sequence ID" value="VVC04352.1"/>
    <property type="molecule type" value="Genomic_DNA"/>
</dbReference>
<feature type="transmembrane region" description="Helical" evidence="1">
    <location>
        <begin position="99"/>
        <end position="116"/>
    </location>
</feature>
<proteinExistence type="predicted"/>
<dbReference type="AlphaFoldDB" id="A0A5E4LWF2"/>
<evidence type="ECO:0008006" key="4">
    <source>
        <dbReference type="Google" id="ProtNLM"/>
    </source>
</evidence>
<dbReference type="InterPro" id="IPR037997">
    <property type="entry name" value="Dgk1-like"/>
</dbReference>
<feature type="transmembrane region" description="Helical" evidence="1">
    <location>
        <begin position="72"/>
        <end position="93"/>
    </location>
</feature>
<keyword evidence="1" id="KW-0812">Transmembrane</keyword>
<keyword evidence="1" id="KW-0472">Membrane</keyword>
<keyword evidence="1" id="KW-1133">Transmembrane helix</keyword>
<feature type="transmembrane region" description="Helical" evidence="1">
    <location>
        <begin position="9"/>
        <end position="26"/>
    </location>
</feature>
<feature type="transmembrane region" description="Helical" evidence="1">
    <location>
        <begin position="32"/>
        <end position="51"/>
    </location>
</feature>
<name>A0A5E4LWF2_9ARCH</name>
<evidence type="ECO:0000256" key="1">
    <source>
        <dbReference type="SAM" id="Phobius"/>
    </source>
</evidence>
<dbReference type="GO" id="GO:0004143">
    <property type="term" value="F:ATP-dependent diacylglycerol kinase activity"/>
    <property type="evidence" value="ECO:0007669"/>
    <property type="project" value="InterPro"/>
</dbReference>
<sequence>MDREVNRQMFHLLVGLIVVALLLYYGRGTTMVAVFFVIIFGLLIMNARLLKSKSVVLRLVQWFEKNFERTDAPLPGWGSACYAAGVLITISVLPNQYEIIAVVLMLALGDSFSTIIGRKGRILLPHNKKKTLEGAVAFFVASLPIYYFIGPMAIPLIIVGTIIETLPLIDDNLMIPIVATTLLVIF</sequence>
<dbReference type="Proteomes" id="UP000789941">
    <property type="component" value="Unassembled WGS sequence"/>
</dbReference>
<comment type="caution">
    <text evidence="2">The sequence shown here is derived from an EMBL/GenBank/DDBJ whole genome shotgun (WGS) entry which is preliminary data.</text>
</comment>
<organism evidence="2 3">
    <name type="scientific">Candidatus Bilamarchaeum dharawalense</name>
    <dbReference type="NCBI Taxonomy" id="2885759"/>
    <lineage>
        <taxon>Archaea</taxon>
        <taxon>Candidatus Micrarchaeota</taxon>
        <taxon>Candidatus Micrarchaeia</taxon>
        <taxon>Candidatus Anstonellales</taxon>
        <taxon>Candidatus Bilamarchaeaceae</taxon>
        <taxon>Candidatus Bilamarchaeum</taxon>
    </lineage>
</organism>
<evidence type="ECO:0000313" key="3">
    <source>
        <dbReference type="Proteomes" id="UP000789941"/>
    </source>
</evidence>
<protein>
    <recommendedName>
        <fullName evidence="4">Cytidylyltransferase family protein</fullName>
    </recommendedName>
</protein>
<feature type="transmembrane region" description="Helical" evidence="1">
    <location>
        <begin position="136"/>
        <end position="163"/>
    </location>
</feature>
<dbReference type="PANTHER" id="PTHR31303:SF1">
    <property type="entry name" value="CTP-DEPENDENT DIACYLGLYCEROL KINASE 1"/>
    <property type="match status" value="1"/>
</dbReference>
<accession>A0A5E4LWF2</accession>